<dbReference type="PROSITE" id="PS51257">
    <property type="entry name" value="PROKAR_LIPOPROTEIN"/>
    <property type="match status" value="1"/>
</dbReference>
<dbReference type="EMBL" id="JAVDRF010000008">
    <property type="protein sequence ID" value="MDR6537908.1"/>
    <property type="molecule type" value="Genomic_DNA"/>
</dbReference>
<keyword evidence="2" id="KW-0472">Membrane</keyword>
<feature type="chain" id="PRO_5046157162" evidence="3">
    <location>
        <begin position="22"/>
        <end position="135"/>
    </location>
</feature>
<evidence type="ECO:0000256" key="2">
    <source>
        <dbReference type="ARBA" id="ARBA00023136"/>
    </source>
</evidence>
<dbReference type="Gene3D" id="3.30.1450.10">
    <property type="match status" value="1"/>
</dbReference>
<evidence type="ECO:0000259" key="4">
    <source>
        <dbReference type="Pfam" id="PF04355"/>
    </source>
</evidence>
<evidence type="ECO:0000313" key="5">
    <source>
        <dbReference type="EMBL" id="MDR6537908.1"/>
    </source>
</evidence>
<proteinExistence type="predicted"/>
<protein>
    <submittedName>
        <fullName evidence="5">Outer membrane protein assembly factor BamE (Lipoprotein component of BamABCDE complex)</fullName>
    </submittedName>
</protein>
<dbReference type="Proteomes" id="UP001184230">
    <property type="component" value="Unassembled WGS sequence"/>
</dbReference>
<keyword evidence="6" id="KW-1185">Reference proteome</keyword>
<sequence length="135" mass="14953">MSKQIKEAGIALAIAALLSLAGCGTSTVSKNISDDGRAGEVVFPDIGKDAWLKEGTFPNSDNLRRIAPGVTKDQLYELVGRPHFRESLFEVREWDYVFNFRVTGGVKTCQYKVIFDTALRAQSFHWLPEDCAGLL</sequence>
<evidence type="ECO:0000256" key="3">
    <source>
        <dbReference type="SAM" id="SignalP"/>
    </source>
</evidence>
<comment type="caution">
    <text evidence="5">The sequence shown here is derived from an EMBL/GenBank/DDBJ whole genome shotgun (WGS) entry which is preliminary data.</text>
</comment>
<dbReference type="Pfam" id="PF04355">
    <property type="entry name" value="BamE"/>
    <property type="match status" value="1"/>
</dbReference>
<evidence type="ECO:0000313" key="6">
    <source>
        <dbReference type="Proteomes" id="UP001184230"/>
    </source>
</evidence>
<dbReference type="InterPro" id="IPR007450">
    <property type="entry name" value="BamE_dom"/>
</dbReference>
<reference evidence="5 6" key="1">
    <citation type="submission" date="2023-07" db="EMBL/GenBank/DDBJ databases">
        <title>Sorghum-associated microbial communities from plants grown in Nebraska, USA.</title>
        <authorList>
            <person name="Schachtman D."/>
        </authorList>
    </citation>
    <scope>NUCLEOTIDE SEQUENCE [LARGE SCALE GENOMIC DNA]</scope>
    <source>
        <strain evidence="5 6">DS1781</strain>
    </source>
</reference>
<gene>
    <name evidence="5" type="ORF">J2739_003694</name>
</gene>
<dbReference type="RefSeq" id="WP_309904211.1">
    <property type="nucleotide sequence ID" value="NZ_JAVDRF010000008.1"/>
</dbReference>
<dbReference type="InterPro" id="IPR037873">
    <property type="entry name" value="BamE-like"/>
</dbReference>
<accession>A0ABU1NHH6</accession>
<evidence type="ECO:0000256" key="1">
    <source>
        <dbReference type="ARBA" id="ARBA00022729"/>
    </source>
</evidence>
<name>A0ABU1NHH6_9BURK</name>
<feature type="domain" description="Outer membrane protein assembly factor BamE" evidence="4">
    <location>
        <begin position="55"/>
        <end position="118"/>
    </location>
</feature>
<keyword evidence="1 3" id="KW-0732">Signal</keyword>
<organism evidence="5 6">
    <name type="scientific">Variovorax soli</name>
    <dbReference type="NCBI Taxonomy" id="376815"/>
    <lineage>
        <taxon>Bacteria</taxon>
        <taxon>Pseudomonadati</taxon>
        <taxon>Pseudomonadota</taxon>
        <taxon>Betaproteobacteria</taxon>
        <taxon>Burkholderiales</taxon>
        <taxon>Comamonadaceae</taxon>
        <taxon>Variovorax</taxon>
    </lineage>
</organism>
<feature type="signal peptide" evidence="3">
    <location>
        <begin position="1"/>
        <end position="21"/>
    </location>
</feature>